<dbReference type="InterPro" id="IPR003441">
    <property type="entry name" value="NAC-dom"/>
</dbReference>
<dbReference type="GO" id="GO:0006355">
    <property type="term" value="P:regulation of DNA-templated transcription"/>
    <property type="evidence" value="ECO:0007669"/>
    <property type="project" value="InterPro"/>
</dbReference>
<evidence type="ECO:0000313" key="4">
    <source>
        <dbReference type="Proteomes" id="UP001055439"/>
    </source>
</evidence>
<proteinExistence type="predicted"/>
<dbReference type="OrthoDB" id="774757at2759"/>
<protein>
    <recommendedName>
        <fullName evidence="2">NAC domain-containing protein</fullName>
    </recommendedName>
</protein>
<feature type="compositionally biased region" description="Polar residues" evidence="1">
    <location>
        <begin position="35"/>
        <end position="51"/>
    </location>
</feature>
<dbReference type="GO" id="GO:0003677">
    <property type="term" value="F:DNA binding"/>
    <property type="evidence" value="ECO:0007669"/>
    <property type="project" value="InterPro"/>
</dbReference>
<name>A0A9E7F772_9LILI</name>
<evidence type="ECO:0000259" key="2">
    <source>
        <dbReference type="PROSITE" id="PS51005"/>
    </source>
</evidence>
<keyword evidence="4" id="KW-1185">Reference proteome</keyword>
<evidence type="ECO:0000256" key="1">
    <source>
        <dbReference type="SAM" id="MobiDB-lite"/>
    </source>
</evidence>
<dbReference type="AlphaFoldDB" id="A0A9E7F772"/>
<gene>
    <name evidence="3" type="ORF">MUK42_27789</name>
</gene>
<sequence length="67" mass="7672">MHEYRLHPSLYETIPSYETEEIILCRIQHKEEPQTRATATASQPRPHQYPTNAGAMDGGTFHPEHGN</sequence>
<dbReference type="PROSITE" id="PS51005">
    <property type="entry name" value="NAC"/>
    <property type="match status" value="1"/>
</dbReference>
<feature type="region of interest" description="Disordered" evidence="1">
    <location>
        <begin position="30"/>
        <end position="67"/>
    </location>
</feature>
<evidence type="ECO:0000313" key="3">
    <source>
        <dbReference type="EMBL" id="URD90714.1"/>
    </source>
</evidence>
<feature type="domain" description="NAC" evidence="2">
    <location>
        <begin position="1"/>
        <end position="30"/>
    </location>
</feature>
<accession>A0A9E7F772</accession>
<dbReference type="EMBL" id="CP097504">
    <property type="protein sequence ID" value="URD90714.1"/>
    <property type="molecule type" value="Genomic_DNA"/>
</dbReference>
<dbReference type="Proteomes" id="UP001055439">
    <property type="component" value="Chromosome 2"/>
</dbReference>
<organism evidence="3 4">
    <name type="scientific">Musa troglodytarum</name>
    <name type="common">fe'i banana</name>
    <dbReference type="NCBI Taxonomy" id="320322"/>
    <lineage>
        <taxon>Eukaryota</taxon>
        <taxon>Viridiplantae</taxon>
        <taxon>Streptophyta</taxon>
        <taxon>Embryophyta</taxon>
        <taxon>Tracheophyta</taxon>
        <taxon>Spermatophyta</taxon>
        <taxon>Magnoliopsida</taxon>
        <taxon>Liliopsida</taxon>
        <taxon>Zingiberales</taxon>
        <taxon>Musaceae</taxon>
        <taxon>Musa</taxon>
    </lineage>
</organism>
<reference evidence="3" key="1">
    <citation type="submission" date="2022-05" db="EMBL/GenBank/DDBJ databases">
        <title>The Musa troglodytarum L. genome provides insights into the mechanism of non-climacteric behaviour and enrichment of carotenoids.</title>
        <authorList>
            <person name="Wang J."/>
        </authorList>
    </citation>
    <scope>NUCLEOTIDE SEQUENCE</scope>
    <source>
        <tissue evidence="3">Leaf</tissue>
    </source>
</reference>